<evidence type="ECO:0000313" key="2">
    <source>
        <dbReference type="Proteomes" id="UP000836841"/>
    </source>
</evidence>
<organism evidence="1 2">
    <name type="scientific">Thlaspi arvense</name>
    <name type="common">Field penny-cress</name>
    <dbReference type="NCBI Taxonomy" id="13288"/>
    <lineage>
        <taxon>Eukaryota</taxon>
        <taxon>Viridiplantae</taxon>
        <taxon>Streptophyta</taxon>
        <taxon>Embryophyta</taxon>
        <taxon>Tracheophyta</taxon>
        <taxon>Spermatophyta</taxon>
        <taxon>Magnoliopsida</taxon>
        <taxon>eudicotyledons</taxon>
        <taxon>Gunneridae</taxon>
        <taxon>Pentapetalae</taxon>
        <taxon>rosids</taxon>
        <taxon>malvids</taxon>
        <taxon>Brassicales</taxon>
        <taxon>Brassicaceae</taxon>
        <taxon>Thlaspideae</taxon>
        <taxon>Thlaspi</taxon>
    </lineage>
</organism>
<name>A0AAU9SUK4_THLAR</name>
<gene>
    <name evidence="1" type="ORF">TAV2_LOCUS20868</name>
</gene>
<dbReference type="EMBL" id="OU466862">
    <property type="protein sequence ID" value="CAH2070628.1"/>
    <property type="molecule type" value="Genomic_DNA"/>
</dbReference>
<sequence>MNKKISKTSYKKNRRSIYQQSSEFLCCNTVFDEARSLGSIMYSSVTSSTLQSWRERSPSSYSLKIQKLLSTPKINSLLRRKIPIKSFLLWWIQLLIAGTTKQIKVWDTISLCR</sequence>
<reference evidence="1 2" key="1">
    <citation type="submission" date="2022-03" db="EMBL/GenBank/DDBJ databases">
        <authorList>
            <person name="Nunn A."/>
            <person name="Chopra R."/>
            <person name="Nunn A."/>
            <person name="Contreras Garrido A."/>
        </authorList>
    </citation>
    <scope>NUCLEOTIDE SEQUENCE [LARGE SCALE GENOMIC DNA]</scope>
</reference>
<keyword evidence="2" id="KW-1185">Reference proteome</keyword>
<dbReference type="Proteomes" id="UP000836841">
    <property type="component" value="Chromosome 6"/>
</dbReference>
<proteinExistence type="predicted"/>
<accession>A0AAU9SUK4</accession>
<evidence type="ECO:0000313" key="1">
    <source>
        <dbReference type="EMBL" id="CAH2070628.1"/>
    </source>
</evidence>
<protein>
    <submittedName>
        <fullName evidence="1">Uncharacterized protein</fullName>
    </submittedName>
</protein>
<dbReference type="AlphaFoldDB" id="A0AAU9SUK4"/>